<evidence type="ECO:0000256" key="2">
    <source>
        <dbReference type="ARBA" id="ARBA00022448"/>
    </source>
</evidence>
<dbReference type="InterPro" id="IPR058792">
    <property type="entry name" value="Beta-barrel_RND_2"/>
</dbReference>
<feature type="domain" description="CzcB-like C-terminal circularly permuted SH3-like" evidence="4">
    <location>
        <begin position="303"/>
        <end position="363"/>
    </location>
</feature>
<dbReference type="InterPro" id="IPR051909">
    <property type="entry name" value="MFP_Cation_Efflux"/>
</dbReference>
<dbReference type="InterPro" id="IPR006143">
    <property type="entry name" value="RND_pump_MFP"/>
</dbReference>
<dbReference type="InterPro" id="IPR058649">
    <property type="entry name" value="CzcB_C"/>
</dbReference>
<dbReference type="Pfam" id="PF25975">
    <property type="entry name" value="CzcB_C"/>
    <property type="match status" value="1"/>
</dbReference>
<dbReference type="PANTHER" id="PTHR30097:SF4">
    <property type="entry name" value="SLR6042 PROTEIN"/>
    <property type="match status" value="1"/>
</dbReference>
<dbReference type="GO" id="GO:0016020">
    <property type="term" value="C:membrane"/>
    <property type="evidence" value="ECO:0007669"/>
    <property type="project" value="InterPro"/>
</dbReference>
<accession>A0AAP9ETL4</accession>
<dbReference type="GO" id="GO:0060003">
    <property type="term" value="P:copper ion export"/>
    <property type="evidence" value="ECO:0007669"/>
    <property type="project" value="TreeGrafter"/>
</dbReference>
<organism evidence="5 6">
    <name type="scientific">Gluconobacter thailandicus</name>
    <dbReference type="NCBI Taxonomy" id="257438"/>
    <lineage>
        <taxon>Bacteria</taxon>
        <taxon>Pseudomonadati</taxon>
        <taxon>Pseudomonadota</taxon>
        <taxon>Alphaproteobacteria</taxon>
        <taxon>Acetobacterales</taxon>
        <taxon>Acetobacteraceae</taxon>
        <taxon>Gluconobacter</taxon>
    </lineage>
</organism>
<dbReference type="SUPFAM" id="SSF111369">
    <property type="entry name" value="HlyD-like secretion proteins"/>
    <property type="match status" value="1"/>
</dbReference>
<comment type="similarity">
    <text evidence="1">Belongs to the membrane fusion protein (MFP) (TC 8.A.1) family.</text>
</comment>
<reference evidence="5 6" key="1">
    <citation type="submission" date="2019-08" db="EMBL/GenBank/DDBJ databases">
        <title>Gluconobacter frateurii HD924 genome.</title>
        <authorList>
            <person name="Liu Y."/>
            <person name="Zhang P."/>
        </authorList>
    </citation>
    <scope>NUCLEOTIDE SEQUENCE [LARGE SCALE GENOMIC DNA]</scope>
    <source>
        <strain evidence="5 6">HD924</strain>
    </source>
</reference>
<dbReference type="AlphaFoldDB" id="A0AAP9ETL4"/>
<evidence type="ECO:0000259" key="3">
    <source>
        <dbReference type="Pfam" id="PF25954"/>
    </source>
</evidence>
<dbReference type="Proteomes" id="UP000323560">
    <property type="component" value="Chromosome"/>
</dbReference>
<evidence type="ECO:0000256" key="1">
    <source>
        <dbReference type="ARBA" id="ARBA00009477"/>
    </source>
</evidence>
<sequence>MACLTGVCHAETPIWLRPVSLTAAGQQSEKISLVPLKSGELHTLLPAMASVMANSTHSVAIRPAGSGKVTDVLVTPGEHIHKGQTLIVYTDHSLHELYLEQGQAKAALLSAQAAASEAEKAYRRGRALSGTTVSSGEVQRRLAMLQQAQATLAASQASSATITHRLEEEFTSATESIGHEEASRLISPVDGVVQSISTAVAADITAGEPVAVVTDLSTVWIVAQIRPQDAQSLAIGGRIYARLPNRPGQPLLSARTNTIDEIANPDTGLLRVISVVDKPPTDLRPGAMLDVNLEMAESARGLIVPTAAIQQIDGHNIVYAPTDGTTFQPHEVHVVLSTDDEAIILTDLHADNKVVSDGSFSLKGASIFASSDSD</sequence>
<dbReference type="Gene3D" id="2.40.420.20">
    <property type="match status" value="1"/>
</dbReference>
<dbReference type="NCBIfam" id="TIGR01730">
    <property type="entry name" value="RND_mfp"/>
    <property type="match status" value="1"/>
</dbReference>
<dbReference type="RefSeq" id="WP_148621111.1">
    <property type="nucleotide sequence ID" value="NZ_CP043043.1"/>
</dbReference>
<feature type="domain" description="CusB-like beta-barrel" evidence="3">
    <location>
        <begin position="218"/>
        <end position="294"/>
    </location>
</feature>
<dbReference type="GO" id="GO:0015679">
    <property type="term" value="P:plasma membrane copper ion transport"/>
    <property type="evidence" value="ECO:0007669"/>
    <property type="project" value="TreeGrafter"/>
</dbReference>
<dbReference type="PANTHER" id="PTHR30097">
    <property type="entry name" value="CATION EFFLUX SYSTEM PROTEIN CUSB"/>
    <property type="match status" value="1"/>
</dbReference>
<keyword evidence="2" id="KW-0813">Transport</keyword>
<protein>
    <submittedName>
        <fullName evidence="5">Efflux RND transporter periplasmic adaptor subunit</fullName>
    </submittedName>
</protein>
<gene>
    <name evidence="5" type="ORF">FXF46_02390</name>
</gene>
<dbReference type="KEGG" id="gti:FXF46_02390"/>
<name>A0AAP9ETL4_GLUTH</name>
<dbReference type="GO" id="GO:0022857">
    <property type="term" value="F:transmembrane transporter activity"/>
    <property type="evidence" value="ECO:0007669"/>
    <property type="project" value="InterPro"/>
</dbReference>
<evidence type="ECO:0000313" key="6">
    <source>
        <dbReference type="Proteomes" id="UP000323560"/>
    </source>
</evidence>
<dbReference type="Pfam" id="PF25954">
    <property type="entry name" value="Beta-barrel_RND_2"/>
    <property type="match status" value="1"/>
</dbReference>
<evidence type="ECO:0000259" key="4">
    <source>
        <dbReference type="Pfam" id="PF25975"/>
    </source>
</evidence>
<proteinExistence type="inferred from homology"/>
<dbReference type="GO" id="GO:0030313">
    <property type="term" value="C:cell envelope"/>
    <property type="evidence" value="ECO:0007669"/>
    <property type="project" value="TreeGrafter"/>
</dbReference>
<evidence type="ECO:0000313" key="5">
    <source>
        <dbReference type="EMBL" id="QEH97551.1"/>
    </source>
</evidence>
<dbReference type="EMBL" id="CP043043">
    <property type="protein sequence ID" value="QEH97551.1"/>
    <property type="molecule type" value="Genomic_DNA"/>
</dbReference>
<dbReference type="Gene3D" id="2.40.30.170">
    <property type="match status" value="1"/>
</dbReference>
<dbReference type="Gene3D" id="2.40.50.100">
    <property type="match status" value="1"/>
</dbReference>